<dbReference type="InterPro" id="IPR045617">
    <property type="entry name" value="DUF6445"/>
</dbReference>
<accession>A0A7W9BGR1</accession>
<keyword evidence="2" id="KW-1185">Reference proteome</keyword>
<evidence type="ECO:0000313" key="1">
    <source>
        <dbReference type="EMBL" id="MBB5716743.1"/>
    </source>
</evidence>
<comment type="caution">
    <text evidence="1">The sequence shown here is derived from an EMBL/GenBank/DDBJ whole genome shotgun (WGS) entry which is preliminary data.</text>
</comment>
<gene>
    <name evidence="1" type="ORF">FHS94_003615</name>
</gene>
<dbReference type="EMBL" id="JACIJK010000014">
    <property type="protein sequence ID" value="MBB5716743.1"/>
    <property type="molecule type" value="Genomic_DNA"/>
</dbReference>
<dbReference type="Pfam" id="PF20043">
    <property type="entry name" value="DUF6445"/>
    <property type="match status" value="1"/>
</dbReference>
<protein>
    <submittedName>
        <fullName evidence="1">Uncharacterized protein</fullName>
    </submittedName>
</protein>
<dbReference type="RefSeq" id="WP_184060286.1">
    <property type="nucleotide sequence ID" value="NZ_JACIJK010000014.1"/>
</dbReference>
<dbReference type="Proteomes" id="UP000546200">
    <property type="component" value="Unassembled WGS sequence"/>
</dbReference>
<evidence type="ECO:0000313" key="2">
    <source>
        <dbReference type="Proteomes" id="UP000546200"/>
    </source>
</evidence>
<reference evidence="1 2" key="1">
    <citation type="submission" date="2020-08" db="EMBL/GenBank/DDBJ databases">
        <title>Genomic Encyclopedia of Type Strains, Phase IV (KMG-IV): sequencing the most valuable type-strain genomes for metagenomic binning, comparative biology and taxonomic classification.</title>
        <authorList>
            <person name="Goeker M."/>
        </authorList>
    </citation>
    <scope>NUCLEOTIDE SEQUENCE [LARGE SCALE GENOMIC DNA]</scope>
    <source>
        <strain evidence="1 2">DSM 100044</strain>
    </source>
</reference>
<proteinExistence type="predicted"/>
<organism evidence="1 2">
    <name type="scientific">Sphingomonas aerophila</name>
    <dbReference type="NCBI Taxonomy" id="1344948"/>
    <lineage>
        <taxon>Bacteria</taxon>
        <taxon>Pseudomonadati</taxon>
        <taxon>Pseudomonadota</taxon>
        <taxon>Alphaproteobacteria</taxon>
        <taxon>Sphingomonadales</taxon>
        <taxon>Sphingomonadaceae</taxon>
        <taxon>Sphingomonas</taxon>
    </lineage>
</organism>
<dbReference type="AlphaFoldDB" id="A0A7W9BGR1"/>
<name>A0A7W9BGR1_9SPHN</name>
<sequence>MTAEDTDRGGIQPAITALQVGREAQPVIVVDGFHPDPDSLRAAASSAHFSAAQRHYPGMRAPLPATYFSAVRATLTLVLRDAFGATGAIDLIDASFSIVTTPPTDLTLSQRLPHVDAVELTRIALVHYLSPQDRAGTAFFRHRQTGFELIDASRSAPYFQALNGELAQGAEPSGYVGEDDPRFECTACIEARYNRAVIYRSAMLHSGAIPLAASLSADPQAGRLTITAFLLVR</sequence>